<proteinExistence type="predicted"/>
<feature type="region of interest" description="Disordered" evidence="1">
    <location>
        <begin position="144"/>
        <end position="247"/>
    </location>
</feature>
<sequence length="247" mass="26557">MPSGLPQGPGRPNRRPLGEKLEEDVPDEDLFDETVRVPSGPQHLRPRVFNPQGPQSVMRLRPLMGDLDAESVGHVSSEEPAKDGGEAGEEPDRSIEADAPVRVSKLSSGAGFSVLLTPAEDEGKEEAPTRFTWFSNTFEEMDAGTGRISKISNISQGEDVGTGRISKMSNISQGEEAARLSRTSNTSQGEAPPRRRQTSNSSQVSKGQDSNDGNVSMMSGSEINVEVPSANVSNTLDMGHRDLVHYS</sequence>
<organism evidence="2 3">
    <name type="scientific">Symbiodinium microadriaticum</name>
    <name type="common">Dinoflagellate</name>
    <name type="synonym">Zooxanthella microadriatica</name>
    <dbReference type="NCBI Taxonomy" id="2951"/>
    <lineage>
        <taxon>Eukaryota</taxon>
        <taxon>Sar</taxon>
        <taxon>Alveolata</taxon>
        <taxon>Dinophyceae</taxon>
        <taxon>Suessiales</taxon>
        <taxon>Symbiodiniaceae</taxon>
        <taxon>Symbiodinium</taxon>
    </lineage>
</organism>
<evidence type="ECO:0000313" key="3">
    <source>
        <dbReference type="Proteomes" id="UP000186817"/>
    </source>
</evidence>
<dbReference type="AlphaFoldDB" id="A0A1Q9CF08"/>
<feature type="compositionally biased region" description="Polar residues" evidence="1">
    <location>
        <begin position="198"/>
        <end position="222"/>
    </location>
</feature>
<feature type="region of interest" description="Disordered" evidence="1">
    <location>
        <begin position="1"/>
        <end position="100"/>
    </location>
</feature>
<keyword evidence="3" id="KW-1185">Reference proteome</keyword>
<feature type="compositionally biased region" description="Basic and acidic residues" evidence="1">
    <location>
        <begin position="238"/>
        <end position="247"/>
    </location>
</feature>
<gene>
    <name evidence="2" type="ORF">AK812_SmicGene37919</name>
</gene>
<comment type="caution">
    <text evidence="2">The sequence shown here is derived from an EMBL/GenBank/DDBJ whole genome shotgun (WGS) entry which is preliminary data.</text>
</comment>
<name>A0A1Q9CF08_SYMMI</name>
<accession>A0A1Q9CF08</accession>
<feature type="compositionally biased region" description="Basic and acidic residues" evidence="1">
    <location>
        <begin position="76"/>
        <end position="96"/>
    </location>
</feature>
<dbReference type="EMBL" id="LSRX01001272">
    <property type="protein sequence ID" value="OLP81524.1"/>
    <property type="molecule type" value="Genomic_DNA"/>
</dbReference>
<dbReference type="Proteomes" id="UP000186817">
    <property type="component" value="Unassembled WGS sequence"/>
</dbReference>
<evidence type="ECO:0000313" key="2">
    <source>
        <dbReference type="EMBL" id="OLP81524.1"/>
    </source>
</evidence>
<dbReference type="OrthoDB" id="418717at2759"/>
<reference evidence="2 3" key="1">
    <citation type="submission" date="2016-02" db="EMBL/GenBank/DDBJ databases">
        <title>Genome analysis of coral dinoflagellate symbionts highlights evolutionary adaptations to a symbiotic lifestyle.</title>
        <authorList>
            <person name="Aranda M."/>
            <person name="Li Y."/>
            <person name="Liew Y.J."/>
            <person name="Baumgarten S."/>
            <person name="Simakov O."/>
            <person name="Wilson M."/>
            <person name="Piel J."/>
            <person name="Ashoor H."/>
            <person name="Bougouffa S."/>
            <person name="Bajic V.B."/>
            <person name="Ryu T."/>
            <person name="Ravasi T."/>
            <person name="Bayer T."/>
            <person name="Micklem G."/>
            <person name="Kim H."/>
            <person name="Bhak J."/>
            <person name="Lajeunesse T.C."/>
            <person name="Voolstra C.R."/>
        </authorList>
    </citation>
    <scope>NUCLEOTIDE SEQUENCE [LARGE SCALE GENOMIC DNA]</scope>
    <source>
        <strain evidence="2 3">CCMP2467</strain>
    </source>
</reference>
<feature type="compositionally biased region" description="Acidic residues" evidence="1">
    <location>
        <begin position="21"/>
        <end position="32"/>
    </location>
</feature>
<protein>
    <submittedName>
        <fullName evidence="2">Uncharacterized protein</fullName>
    </submittedName>
</protein>
<evidence type="ECO:0000256" key="1">
    <source>
        <dbReference type="SAM" id="MobiDB-lite"/>
    </source>
</evidence>